<feature type="region of interest" description="Disordered" evidence="1">
    <location>
        <begin position="691"/>
        <end position="787"/>
    </location>
</feature>
<evidence type="ECO:0000313" key="4">
    <source>
        <dbReference type="Proteomes" id="UP000662931"/>
    </source>
</evidence>
<dbReference type="Pfam" id="PF10214">
    <property type="entry name" value="Rrn6_beta-prop"/>
    <property type="match status" value="1"/>
</dbReference>
<keyword evidence="4" id="KW-1185">Reference proteome</keyword>
<dbReference type="GO" id="GO:0070860">
    <property type="term" value="C:RNA polymerase I core factor complex"/>
    <property type="evidence" value="ECO:0007669"/>
    <property type="project" value="TreeGrafter"/>
</dbReference>
<feature type="compositionally biased region" description="Low complexity" evidence="1">
    <location>
        <begin position="746"/>
        <end position="773"/>
    </location>
</feature>
<dbReference type="GO" id="GO:0001179">
    <property type="term" value="F:RNA polymerase I general transcription initiation factor binding"/>
    <property type="evidence" value="ECO:0007669"/>
    <property type="project" value="TreeGrafter"/>
</dbReference>
<proteinExistence type="predicted"/>
<dbReference type="PANTHER" id="PTHR28221:SF2">
    <property type="entry name" value="RNA POLYMERASE I-SPECIFIC TRANSCRIPTION INITIATION FACTOR RRN6"/>
    <property type="match status" value="1"/>
</dbReference>
<gene>
    <name evidence="3" type="ORF">FOA43_003525</name>
</gene>
<dbReference type="OrthoDB" id="4090074at2759"/>
<dbReference type="InterPro" id="IPR048535">
    <property type="entry name" value="RRN6_beta-prop"/>
</dbReference>
<evidence type="ECO:0000313" key="3">
    <source>
        <dbReference type="EMBL" id="QPG76139.1"/>
    </source>
</evidence>
<name>A0A875S8Z7_EENNA</name>
<feature type="compositionally biased region" description="Polar residues" evidence="1">
    <location>
        <begin position="697"/>
        <end position="714"/>
    </location>
</feature>
<organism evidence="3 4">
    <name type="scientific">Eeniella nana</name>
    <name type="common">Yeast</name>
    <name type="synonym">Brettanomyces nanus</name>
    <dbReference type="NCBI Taxonomy" id="13502"/>
    <lineage>
        <taxon>Eukaryota</taxon>
        <taxon>Fungi</taxon>
        <taxon>Dikarya</taxon>
        <taxon>Ascomycota</taxon>
        <taxon>Saccharomycotina</taxon>
        <taxon>Pichiomycetes</taxon>
        <taxon>Pichiales</taxon>
        <taxon>Pichiaceae</taxon>
        <taxon>Brettanomyces</taxon>
    </lineage>
</organism>
<dbReference type="EMBL" id="CP064815">
    <property type="protein sequence ID" value="QPG76139.1"/>
    <property type="molecule type" value="Genomic_DNA"/>
</dbReference>
<protein>
    <recommendedName>
        <fullName evidence="2">RRN6 beta-propeller domain-containing protein</fullName>
    </recommendedName>
</protein>
<feature type="compositionally biased region" description="Basic residues" evidence="1">
    <location>
        <begin position="774"/>
        <end position="787"/>
    </location>
</feature>
<dbReference type="Proteomes" id="UP000662931">
    <property type="component" value="Chromosome 4"/>
</dbReference>
<dbReference type="AlphaFoldDB" id="A0A875S8Z7"/>
<accession>A0A875S8Z7</accession>
<dbReference type="RefSeq" id="XP_038779704.1">
    <property type="nucleotide sequence ID" value="XM_038923776.1"/>
</dbReference>
<dbReference type="GeneID" id="62196925"/>
<evidence type="ECO:0000256" key="1">
    <source>
        <dbReference type="SAM" id="MobiDB-lite"/>
    </source>
</evidence>
<dbReference type="PANTHER" id="PTHR28221">
    <property type="entry name" value="RNA POLYMERASE I-SPECIFIC TRANSCRIPTION INITIATION FACTOR RRN6"/>
    <property type="match status" value="1"/>
</dbReference>
<reference evidence="3" key="1">
    <citation type="submission" date="2020-10" db="EMBL/GenBank/DDBJ databases">
        <authorList>
            <person name="Roach M.J.R."/>
        </authorList>
    </citation>
    <scope>NUCLEOTIDE SEQUENCE</scope>
    <source>
        <strain evidence="3">CBS 1945</strain>
    </source>
</reference>
<dbReference type="KEGG" id="bnn:FOA43_003525"/>
<dbReference type="GO" id="GO:0042790">
    <property type="term" value="P:nucleolar large rRNA transcription by RNA polymerase I"/>
    <property type="evidence" value="ECO:0007669"/>
    <property type="project" value="TreeGrafter"/>
</dbReference>
<dbReference type="InterPro" id="IPR019350">
    <property type="entry name" value="RNA_pol_I-sp_TIF_RRN6-like"/>
</dbReference>
<feature type="domain" description="RRN6 beta-propeller" evidence="2">
    <location>
        <begin position="116"/>
        <end position="419"/>
    </location>
</feature>
<evidence type="ECO:0000259" key="2">
    <source>
        <dbReference type="Pfam" id="PF10214"/>
    </source>
</evidence>
<sequence>MLPHDDHIGIQLAYGLYGPAVFNVKEAIGQISGDEPRLFDMARERRLQKTQIQVVAKSFKVEVPSQKGNTSLGSSRPGLSQHVSTSLAIPSDVICSHKIFEESKMDISTVGSDSYDPTFGDLMSICSISTVSTRKASVHELKLVATAAGEFGNVVTFGLMDLAKREPRFGRTYTVGVNEVVKQIEVQRVSRRGVVAAIRTDGSIYLLRLLMVGGNSLDVSRIDEIRCELIANNHFAFMSLDAATTRSIAVIDIAGNFALFRISVNHRPFYYNCTLVPLQINTINDPVEFSNFKKIVFNRSRNKLYLLNRTSLHEYNLTKGTMKCKVVAGSWSKILDFVPLDGLRAIFVMLTSKELIVVDASVGFKRLLAWKHFLSEADSSWKLTVLPLKNSVNYLCLIRSMITNFIYVVELKIGESGPKVIDDPYYIITHPSAPVNSMIVLPLQNDHHYLCQQISPDLEISSCLLNFTTTRNTFPLPLRRLASYSNPPLIGNMPSYSTRLFLELLGEQQYIQCSVIEQLASSFKDLMTHGSQFGKSFANYCKFPTRGMDPEYSSLEAEVMRLIDKTHSVEEEEELKFTISSNIWVSPENVRKTLIHDIDSFDEFREITTFFERLYSSNDDTRRFILQYLPLSLLSFCDVDSSKDKLSKELEELQKQLSDDFRDILSSFETDMDLASRFDDVDESSMGLSQLEVGDSQEMSVPQVSQTRSHSQLLQRHRHRMPSRIEKPQLAASQPHLEGPPGGFGSQSNVNINISSSQTSSLESQTFSLSQNRKSLKKRKKRRTGFM</sequence>
<dbReference type="GO" id="GO:0001163">
    <property type="term" value="F:RNA polymerase I transcription regulatory region sequence-specific DNA binding"/>
    <property type="evidence" value="ECO:0007669"/>
    <property type="project" value="TreeGrafter"/>
</dbReference>